<organism evidence="2 3">
    <name type="scientific">Dinoroseobacter shibae (strain DSM 16493 / NCIMB 14021 / DFL 12)</name>
    <dbReference type="NCBI Taxonomy" id="398580"/>
    <lineage>
        <taxon>Bacteria</taxon>
        <taxon>Pseudomonadati</taxon>
        <taxon>Pseudomonadota</taxon>
        <taxon>Alphaproteobacteria</taxon>
        <taxon>Rhodobacterales</taxon>
        <taxon>Roseobacteraceae</taxon>
        <taxon>Dinoroseobacter</taxon>
    </lineage>
</organism>
<name>A8LTY9_DINSH</name>
<evidence type="ECO:0000256" key="1">
    <source>
        <dbReference type="SAM" id="MobiDB-lite"/>
    </source>
</evidence>
<accession>A8LTY9</accession>
<dbReference type="EMBL" id="CP000833">
    <property type="protein sequence ID" value="ABV95697.1"/>
    <property type="molecule type" value="Genomic_DNA"/>
</dbReference>
<dbReference type="RefSeq" id="WP_012187318.1">
    <property type="nucleotide sequence ID" value="NC_009957.1"/>
</dbReference>
<dbReference type="GeneID" id="72440415"/>
<evidence type="ECO:0000313" key="3">
    <source>
        <dbReference type="Proteomes" id="UP000006833"/>
    </source>
</evidence>
<sequence length="75" mass="8179">MDDDKGEGVAIANLIGTDGRSVVGWVYRWSTSELAVMWGVHGSKPVSEARPDLTEEQKQEIDFDGLKRIGSGDSK</sequence>
<dbReference type="KEGG" id="dsh:Dshi_3969"/>
<reference evidence="3" key="1">
    <citation type="journal article" date="2010" name="ISME J.">
        <title>The complete genome sequence of the algal symbiont Dinoroseobacter shibae: a hitchhiker's guide to life in the sea.</title>
        <authorList>
            <person name="Wagner-Dobler I."/>
            <person name="Ballhausen B."/>
            <person name="Berger M."/>
            <person name="Brinkhoff T."/>
            <person name="Buchholz I."/>
            <person name="Bunk B."/>
            <person name="Cypionka H."/>
            <person name="Daniel R."/>
            <person name="Drepper T."/>
            <person name="Gerdts G."/>
            <person name="Hahnke S."/>
            <person name="Han C."/>
            <person name="Jahn D."/>
            <person name="Kalhoefer D."/>
            <person name="Kiss H."/>
            <person name="Klenk H.P."/>
            <person name="Kyrpides N."/>
            <person name="Liebl W."/>
            <person name="Liesegang H."/>
            <person name="Meincke L."/>
            <person name="Pati A."/>
            <person name="Petersen J."/>
            <person name="Piekarski T."/>
            <person name="Pommerenke C."/>
            <person name="Pradella S."/>
            <person name="Pukall R."/>
            <person name="Rabus R."/>
            <person name="Stackebrandt E."/>
            <person name="Thole S."/>
            <person name="Thompson L."/>
            <person name="Tielen P."/>
            <person name="Tomasch J."/>
            <person name="von Jan M."/>
            <person name="Wanphrut N."/>
            <person name="Wichels A."/>
            <person name="Zech H."/>
            <person name="Simon M."/>
        </authorList>
    </citation>
    <scope>NUCLEOTIDE SEQUENCE [LARGE SCALE GENOMIC DNA]</scope>
    <source>
        <strain evidence="3">DSM 16493 / NCIMB 14021 / DFL 12</strain>
        <plasmid evidence="3">Plasmid pDSHI03</plasmid>
    </source>
</reference>
<gene>
    <name evidence="2" type="ordered locus">Dshi_3969</name>
</gene>
<geneLocation type="plasmid" evidence="2 3">
    <name>pDSHI03</name>
</geneLocation>
<feature type="region of interest" description="Disordered" evidence="1">
    <location>
        <begin position="48"/>
        <end position="75"/>
    </location>
</feature>
<dbReference type="Proteomes" id="UP000006833">
    <property type="component" value="Plasmid pDSHI03"/>
</dbReference>
<feature type="compositionally biased region" description="Basic and acidic residues" evidence="1">
    <location>
        <begin position="48"/>
        <end position="67"/>
    </location>
</feature>
<keyword evidence="3" id="KW-1185">Reference proteome</keyword>
<protein>
    <submittedName>
        <fullName evidence="2">Uncharacterized protein</fullName>
    </submittedName>
</protein>
<keyword evidence="2" id="KW-0614">Plasmid</keyword>
<evidence type="ECO:0000313" key="2">
    <source>
        <dbReference type="EMBL" id="ABV95697.1"/>
    </source>
</evidence>
<proteinExistence type="predicted"/>
<dbReference type="OrthoDB" id="7861326at2"/>
<dbReference type="AlphaFoldDB" id="A8LTY9"/>
<dbReference type="HOGENOM" id="CLU_2680973_0_0_5"/>